<dbReference type="EMBL" id="CP014859">
    <property type="protein sequence ID" value="AOS65515.1"/>
    <property type="molecule type" value="Genomic_DNA"/>
</dbReference>
<dbReference type="KEGG" id="ahm:TL08_23675"/>
<evidence type="ECO:0000313" key="3">
    <source>
        <dbReference type="Proteomes" id="UP000095210"/>
    </source>
</evidence>
<proteinExistence type="predicted"/>
<evidence type="ECO:0000313" key="2">
    <source>
        <dbReference type="EMBL" id="AOS65515.1"/>
    </source>
</evidence>
<protein>
    <submittedName>
        <fullName evidence="2">Transcriptional regulator</fullName>
    </submittedName>
</protein>
<dbReference type="InterPro" id="IPR010982">
    <property type="entry name" value="Lambda_DNA-bd_dom_sf"/>
</dbReference>
<dbReference type="Pfam" id="PF13560">
    <property type="entry name" value="HTH_31"/>
    <property type="match status" value="1"/>
</dbReference>
<dbReference type="SMART" id="SM00530">
    <property type="entry name" value="HTH_XRE"/>
    <property type="match status" value="1"/>
</dbReference>
<dbReference type="AlphaFoldDB" id="A0AAC9HUA8"/>
<dbReference type="Proteomes" id="UP000095210">
    <property type="component" value="Chromosome"/>
</dbReference>
<dbReference type="GO" id="GO:0003677">
    <property type="term" value="F:DNA binding"/>
    <property type="evidence" value="ECO:0007669"/>
    <property type="project" value="InterPro"/>
</dbReference>
<dbReference type="SUPFAM" id="SSF47413">
    <property type="entry name" value="lambda repressor-like DNA-binding domains"/>
    <property type="match status" value="1"/>
</dbReference>
<accession>A0AAC9HUA8</accession>
<dbReference type="Gene3D" id="1.10.260.40">
    <property type="entry name" value="lambda repressor-like DNA-binding domains"/>
    <property type="match status" value="1"/>
</dbReference>
<reference evidence="3" key="1">
    <citation type="submission" date="2016-03" db="EMBL/GenBank/DDBJ databases">
        <title>Complete genome sequence of the type strain Actinoalloteichus hymeniacidonis DSM 45092.</title>
        <authorList>
            <person name="Schaffert L."/>
            <person name="Albersmeier A."/>
            <person name="Winkler A."/>
            <person name="Kalinowski J."/>
            <person name="Zotchev S."/>
            <person name="Ruckert C."/>
        </authorList>
    </citation>
    <scope>NUCLEOTIDE SEQUENCE [LARGE SCALE GENOMIC DNA]</scope>
    <source>
        <strain evidence="3">HPA177(T) (DSM 45092(T))</strain>
    </source>
</reference>
<evidence type="ECO:0000259" key="1">
    <source>
        <dbReference type="PROSITE" id="PS50943"/>
    </source>
</evidence>
<name>A0AAC9HUA8_9PSEU</name>
<organism evidence="2 3">
    <name type="scientific">Actinoalloteichus hymeniacidonis</name>
    <dbReference type="NCBI Taxonomy" id="340345"/>
    <lineage>
        <taxon>Bacteria</taxon>
        <taxon>Bacillati</taxon>
        <taxon>Actinomycetota</taxon>
        <taxon>Actinomycetes</taxon>
        <taxon>Pseudonocardiales</taxon>
        <taxon>Pseudonocardiaceae</taxon>
        <taxon>Actinoalloteichus</taxon>
    </lineage>
</organism>
<dbReference type="Pfam" id="PF19054">
    <property type="entry name" value="DUF5753"/>
    <property type="match status" value="1"/>
</dbReference>
<feature type="domain" description="HTH cro/C1-type" evidence="1">
    <location>
        <begin position="77"/>
        <end position="131"/>
    </location>
</feature>
<dbReference type="CDD" id="cd00093">
    <property type="entry name" value="HTH_XRE"/>
    <property type="match status" value="1"/>
</dbReference>
<dbReference type="InterPro" id="IPR001387">
    <property type="entry name" value="Cro/C1-type_HTH"/>
</dbReference>
<sequence length="345" mass="38050">MVERCNVRPKISKLHVMETLSESELGCQMFPIVSMSPSGNMWNKSTIGRIGRDLDVDTLRRMTVTPTPKAVALGAALRRAREDVGLSARALSLKMHLTASTVSRWESGARSPRPVDVAAVLAVLGVPEEEREELVEMARSTANRQWIAAGLPEQRRALTALLEAERDAAEIVCLSPLLIPGLMQTSAYARAIMSGGGVPQDEVETRVRVRIGRREVYARRDRPVKVLAILGEGALRRMVGGRTVLVSQLRVLIDEASLPTVDLRIIPHSAGWSPDLEGSFDLLTFPDTRDPIVHIENRRSALFFHELDDVEAYRESLDTVMSVAMSPEASIEFIADVIKDLETTP</sequence>
<dbReference type="PROSITE" id="PS50943">
    <property type="entry name" value="HTH_CROC1"/>
    <property type="match status" value="1"/>
</dbReference>
<gene>
    <name evidence="2" type="ORF">TL08_23675</name>
</gene>
<keyword evidence="3" id="KW-1185">Reference proteome</keyword>
<dbReference type="InterPro" id="IPR043917">
    <property type="entry name" value="DUF5753"/>
</dbReference>